<dbReference type="AlphaFoldDB" id="A0A1M7G498"/>
<dbReference type="OrthoDB" id="7337537at2"/>
<keyword evidence="6" id="KW-1185">Reference proteome</keyword>
<evidence type="ECO:0000313" key="5">
    <source>
        <dbReference type="EMBL" id="SHM11202.1"/>
    </source>
</evidence>
<dbReference type="Gene3D" id="3.40.50.2300">
    <property type="match status" value="2"/>
</dbReference>
<feature type="domain" description="Leucine-binding protein" evidence="4">
    <location>
        <begin position="24"/>
        <end position="359"/>
    </location>
</feature>
<dbReference type="Pfam" id="PF13458">
    <property type="entry name" value="Peripla_BP_6"/>
    <property type="match status" value="1"/>
</dbReference>
<evidence type="ECO:0000259" key="4">
    <source>
        <dbReference type="Pfam" id="PF13458"/>
    </source>
</evidence>
<dbReference type="CDD" id="cd06358">
    <property type="entry name" value="PBP1_NHase"/>
    <property type="match status" value="1"/>
</dbReference>
<dbReference type="InterPro" id="IPR028081">
    <property type="entry name" value="Leu-bd"/>
</dbReference>
<evidence type="ECO:0000313" key="6">
    <source>
        <dbReference type="Proteomes" id="UP000184111"/>
    </source>
</evidence>
<gene>
    <name evidence="5" type="ORF">SAMN05216499_108145</name>
</gene>
<organism evidence="5 6">
    <name type="scientific">Actinacidiphila paucisporea</name>
    <dbReference type="NCBI Taxonomy" id="310782"/>
    <lineage>
        <taxon>Bacteria</taxon>
        <taxon>Bacillati</taxon>
        <taxon>Actinomycetota</taxon>
        <taxon>Actinomycetes</taxon>
        <taxon>Kitasatosporales</taxon>
        <taxon>Streptomycetaceae</taxon>
        <taxon>Actinacidiphila</taxon>
    </lineage>
</organism>
<proteinExistence type="inferred from homology"/>
<evidence type="ECO:0000256" key="3">
    <source>
        <dbReference type="SAM" id="MobiDB-lite"/>
    </source>
</evidence>
<evidence type="ECO:0000256" key="2">
    <source>
        <dbReference type="ARBA" id="ARBA00022729"/>
    </source>
</evidence>
<dbReference type="SUPFAM" id="SSF53822">
    <property type="entry name" value="Periplasmic binding protein-like I"/>
    <property type="match status" value="1"/>
</dbReference>
<comment type="similarity">
    <text evidence="1">Belongs to the leucine-binding protein family.</text>
</comment>
<dbReference type="RefSeq" id="WP_073498359.1">
    <property type="nucleotide sequence ID" value="NZ_FRBI01000008.1"/>
</dbReference>
<dbReference type="Proteomes" id="UP000184111">
    <property type="component" value="Unassembled WGS sequence"/>
</dbReference>
<dbReference type="EMBL" id="FRBI01000008">
    <property type="protein sequence ID" value="SHM11202.1"/>
    <property type="molecule type" value="Genomic_DNA"/>
</dbReference>
<dbReference type="STRING" id="310782.SAMN05216499_108145"/>
<dbReference type="PANTHER" id="PTHR47628">
    <property type="match status" value="1"/>
</dbReference>
<accession>A0A1M7G498</accession>
<evidence type="ECO:0000256" key="1">
    <source>
        <dbReference type="ARBA" id="ARBA00010062"/>
    </source>
</evidence>
<sequence>MLPEPPDVPSRRRGGRPAAGTDLPLTVALVVPLHGPGGILGPSCELAAQLAAEEMNAAGGVAGRPVRLVPVDGAGPPQEVAAQVEALVRFGAVDAVVGWHISAVRRALAPRIAHLVPYVYTAQYEGGERTPGVFLTGETDRRHLLPAMRLLAEVTGVRRWFTVGNDYVWPRVTAAAARRHARECGGRTVGEALLPLGSADFGPVLRRIERSEADAVLMLLVGADAVRFNRAFAARGLPARCQRLSTHMDENMLLASGADGTAGLWAAAGYFETLATAESLDFNRRFARRFGVDAPVVGSLGESCFEGLRLLGALAERAGSADVRAMHAVRDSVGYEGPRGALRLRGNHLDQRVYLARADTFDFAVIAQL</sequence>
<dbReference type="InterPro" id="IPR028082">
    <property type="entry name" value="Peripla_BP_I"/>
</dbReference>
<name>A0A1M7G498_9ACTN</name>
<reference evidence="5 6" key="1">
    <citation type="submission" date="2016-11" db="EMBL/GenBank/DDBJ databases">
        <authorList>
            <person name="Jaros S."/>
            <person name="Januszkiewicz K."/>
            <person name="Wedrychowicz H."/>
        </authorList>
    </citation>
    <scope>NUCLEOTIDE SEQUENCE [LARGE SCALE GENOMIC DNA]</scope>
    <source>
        <strain evidence="5 6">CGMCC 4.2025</strain>
    </source>
</reference>
<feature type="region of interest" description="Disordered" evidence="3">
    <location>
        <begin position="1"/>
        <end position="20"/>
    </location>
</feature>
<dbReference type="PANTHER" id="PTHR47628:SF1">
    <property type="entry name" value="ALIPHATIC AMIDASE EXPRESSION-REGULATING PROTEIN"/>
    <property type="match status" value="1"/>
</dbReference>
<protein>
    <submittedName>
        <fullName evidence="5">Amino acid/amide ABC transporter substrate-binding protein, HAAT family</fullName>
    </submittedName>
</protein>
<keyword evidence="2" id="KW-0732">Signal</keyword>